<accession>A0A6G1E8T6</accession>
<evidence type="ECO:0000313" key="2">
    <source>
        <dbReference type="EMBL" id="KAF0921190.1"/>
    </source>
</evidence>
<sequence>MTDGAGGEKKDDDEEQGKEVWPGSPACGEGHGGRRRRQQLRCARGRADPGRRWCRSEQG</sequence>
<protein>
    <submittedName>
        <fullName evidence="2">Uncharacterized protein</fullName>
    </submittedName>
</protein>
<feature type="compositionally biased region" description="Basic and acidic residues" evidence="1">
    <location>
        <begin position="1"/>
        <end position="10"/>
    </location>
</feature>
<gene>
    <name evidence="2" type="ORF">E2562_039293</name>
</gene>
<dbReference type="EMBL" id="SPHZ02000005">
    <property type="protein sequence ID" value="KAF0921190.1"/>
    <property type="molecule type" value="Genomic_DNA"/>
</dbReference>
<feature type="compositionally biased region" description="Basic and acidic residues" evidence="1">
    <location>
        <begin position="45"/>
        <end position="59"/>
    </location>
</feature>
<organism evidence="2 3">
    <name type="scientific">Oryza meyeriana var. granulata</name>
    <dbReference type="NCBI Taxonomy" id="110450"/>
    <lineage>
        <taxon>Eukaryota</taxon>
        <taxon>Viridiplantae</taxon>
        <taxon>Streptophyta</taxon>
        <taxon>Embryophyta</taxon>
        <taxon>Tracheophyta</taxon>
        <taxon>Spermatophyta</taxon>
        <taxon>Magnoliopsida</taxon>
        <taxon>Liliopsida</taxon>
        <taxon>Poales</taxon>
        <taxon>Poaceae</taxon>
        <taxon>BOP clade</taxon>
        <taxon>Oryzoideae</taxon>
        <taxon>Oryzeae</taxon>
        <taxon>Oryzinae</taxon>
        <taxon>Oryza</taxon>
        <taxon>Oryza meyeriana</taxon>
    </lineage>
</organism>
<evidence type="ECO:0000313" key="3">
    <source>
        <dbReference type="Proteomes" id="UP000479710"/>
    </source>
</evidence>
<keyword evidence="3" id="KW-1185">Reference proteome</keyword>
<proteinExistence type="predicted"/>
<comment type="caution">
    <text evidence="2">The sequence shown here is derived from an EMBL/GenBank/DDBJ whole genome shotgun (WGS) entry which is preliminary data.</text>
</comment>
<dbReference type="AlphaFoldDB" id="A0A6G1E8T6"/>
<reference evidence="2 3" key="1">
    <citation type="submission" date="2019-11" db="EMBL/GenBank/DDBJ databases">
        <title>Whole genome sequence of Oryza granulata.</title>
        <authorList>
            <person name="Li W."/>
        </authorList>
    </citation>
    <scope>NUCLEOTIDE SEQUENCE [LARGE SCALE GENOMIC DNA]</scope>
    <source>
        <strain evidence="3">cv. Menghai</strain>
        <tissue evidence="2">Leaf</tissue>
    </source>
</reference>
<name>A0A6G1E8T6_9ORYZ</name>
<feature type="region of interest" description="Disordered" evidence="1">
    <location>
        <begin position="1"/>
        <end position="59"/>
    </location>
</feature>
<dbReference type="Proteomes" id="UP000479710">
    <property type="component" value="Unassembled WGS sequence"/>
</dbReference>
<evidence type="ECO:0000256" key="1">
    <source>
        <dbReference type="SAM" id="MobiDB-lite"/>
    </source>
</evidence>